<keyword evidence="2" id="KW-1185">Reference proteome</keyword>
<organism evidence="1 2">
    <name type="scientific">Thelephora ganbajun</name>
    <name type="common">Ganba fungus</name>
    <dbReference type="NCBI Taxonomy" id="370292"/>
    <lineage>
        <taxon>Eukaryota</taxon>
        <taxon>Fungi</taxon>
        <taxon>Dikarya</taxon>
        <taxon>Basidiomycota</taxon>
        <taxon>Agaricomycotina</taxon>
        <taxon>Agaricomycetes</taxon>
        <taxon>Thelephorales</taxon>
        <taxon>Thelephoraceae</taxon>
        <taxon>Thelephora</taxon>
    </lineage>
</organism>
<sequence>MDDETSKLIKDLFAAVEEKNGGKLTPDQVTRVSLKLGEMLGDPDSHEVTQNEKGQLLNEEGLPIIEITEQVGPEQASTSNDLASPFSVDLPVWALSEEEKARRRAERERILDMLEEEERLEAEREAAEEEESRAAKKKRLEAARELQKAMGRALVQNVKEFKAQEEKAKNTLPEVDRAVSTEESKRLKPKKSVSFDMPPEESPVSAGPQQDWGDVTPARLQPEQPTISVVHGPMKFQVIERFPQKLQLGTSSKDSDDESNPEPVPDSDEDKPDSTPVKQVEFHSDESTEDGGDFEFDEGETDLDAAQDQREIALAYYEKREKFAAQAAAVFSSHSHIEQDPWDRPEVPLEASLTGDRPKPAISKFKADRIVSSSTSLDGFVVPASQSALMRDAVKLGEFEDDQLVGGPEDSDDDLKGIMELIKQGEVENVGPNFPNGSSSQTVERDVSSLPPSKVRAKTSRFKINRGGAPRRAEWIAEDSPSWDVEPLTPIALNVTERRGNLRLEPNQSARSPSPPSVLNTPLTTVKRSSPKLPSGDIPIVTESLPPTSASRKPAGSSQPTFTVRELTPVSGIVHERTPTSSKMQPPAVTDSPSFKPLPSMITDSPSFAPPKGHGAVLPSMIVDSPSFVPPRGVATMPPMIIDSPDFPPPKGATSIHPMIIESPDFPPPKGVSLIPTNTSMNVPAPLVIDSPSFPVGPKNPALPRVMSSRVVERSPADVSQQRADAPGKKVSRFAVERR</sequence>
<comment type="caution">
    <text evidence="1">The sequence shown here is derived from an EMBL/GenBank/DDBJ whole genome shotgun (WGS) entry which is preliminary data.</text>
</comment>
<reference evidence="1" key="2">
    <citation type="journal article" date="2020" name="Nat. Commun.">
        <title>Large-scale genome sequencing of mycorrhizal fungi provides insights into the early evolution of symbiotic traits.</title>
        <authorList>
            <person name="Miyauchi S."/>
            <person name="Kiss E."/>
            <person name="Kuo A."/>
            <person name="Drula E."/>
            <person name="Kohler A."/>
            <person name="Sanchez-Garcia M."/>
            <person name="Morin E."/>
            <person name="Andreopoulos B."/>
            <person name="Barry K.W."/>
            <person name="Bonito G."/>
            <person name="Buee M."/>
            <person name="Carver A."/>
            <person name="Chen C."/>
            <person name="Cichocki N."/>
            <person name="Clum A."/>
            <person name="Culley D."/>
            <person name="Crous P.W."/>
            <person name="Fauchery L."/>
            <person name="Girlanda M."/>
            <person name="Hayes R.D."/>
            <person name="Keri Z."/>
            <person name="LaButti K."/>
            <person name="Lipzen A."/>
            <person name="Lombard V."/>
            <person name="Magnuson J."/>
            <person name="Maillard F."/>
            <person name="Murat C."/>
            <person name="Nolan M."/>
            <person name="Ohm R.A."/>
            <person name="Pangilinan J."/>
            <person name="Pereira M.F."/>
            <person name="Perotto S."/>
            <person name="Peter M."/>
            <person name="Pfister S."/>
            <person name="Riley R."/>
            <person name="Sitrit Y."/>
            <person name="Stielow J.B."/>
            <person name="Szollosi G."/>
            <person name="Zifcakova L."/>
            <person name="Stursova M."/>
            <person name="Spatafora J.W."/>
            <person name="Tedersoo L."/>
            <person name="Vaario L.M."/>
            <person name="Yamada A."/>
            <person name="Yan M."/>
            <person name="Wang P."/>
            <person name="Xu J."/>
            <person name="Bruns T."/>
            <person name="Baldrian P."/>
            <person name="Vilgalys R."/>
            <person name="Dunand C."/>
            <person name="Henrissat B."/>
            <person name="Grigoriev I.V."/>
            <person name="Hibbett D."/>
            <person name="Nagy L.G."/>
            <person name="Martin F.M."/>
        </authorList>
    </citation>
    <scope>NUCLEOTIDE SEQUENCE</scope>
    <source>
        <strain evidence="1">P2</strain>
    </source>
</reference>
<dbReference type="Proteomes" id="UP000886501">
    <property type="component" value="Unassembled WGS sequence"/>
</dbReference>
<evidence type="ECO:0000313" key="2">
    <source>
        <dbReference type="Proteomes" id="UP000886501"/>
    </source>
</evidence>
<evidence type="ECO:0000313" key="1">
    <source>
        <dbReference type="EMBL" id="KAF9648982.1"/>
    </source>
</evidence>
<proteinExistence type="predicted"/>
<name>A0ACB6ZHF8_THEGA</name>
<accession>A0ACB6ZHF8</accession>
<protein>
    <submittedName>
        <fullName evidence="1">Uncharacterized protein</fullName>
    </submittedName>
</protein>
<dbReference type="EMBL" id="MU118004">
    <property type="protein sequence ID" value="KAF9648982.1"/>
    <property type="molecule type" value="Genomic_DNA"/>
</dbReference>
<gene>
    <name evidence="1" type="ORF">BDM02DRAFT_3269018</name>
</gene>
<reference evidence="1" key="1">
    <citation type="submission" date="2019-10" db="EMBL/GenBank/DDBJ databases">
        <authorList>
            <consortium name="DOE Joint Genome Institute"/>
            <person name="Kuo A."/>
            <person name="Miyauchi S."/>
            <person name="Kiss E."/>
            <person name="Drula E."/>
            <person name="Kohler A."/>
            <person name="Sanchez-Garcia M."/>
            <person name="Andreopoulos B."/>
            <person name="Barry K.W."/>
            <person name="Bonito G."/>
            <person name="Buee M."/>
            <person name="Carver A."/>
            <person name="Chen C."/>
            <person name="Cichocki N."/>
            <person name="Clum A."/>
            <person name="Culley D."/>
            <person name="Crous P.W."/>
            <person name="Fauchery L."/>
            <person name="Girlanda M."/>
            <person name="Hayes R."/>
            <person name="Keri Z."/>
            <person name="Labutti K."/>
            <person name="Lipzen A."/>
            <person name="Lombard V."/>
            <person name="Magnuson J."/>
            <person name="Maillard F."/>
            <person name="Morin E."/>
            <person name="Murat C."/>
            <person name="Nolan M."/>
            <person name="Ohm R."/>
            <person name="Pangilinan J."/>
            <person name="Pereira M."/>
            <person name="Perotto S."/>
            <person name="Peter M."/>
            <person name="Riley R."/>
            <person name="Sitrit Y."/>
            <person name="Stielow B."/>
            <person name="Szollosi G."/>
            <person name="Zifcakova L."/>
            <person name="Stursova M."/>
            <person name="Spatafora J.W."/>
            <person name="Tedersoo L."/>
            <person name="Vaario L.-M."/>
            <person name="Yamada A."/>
            <person name="Yan M."/>
            <person name="Wang P."/>
            <person name="Xu J."/>
            <person name="Bruns T."/>
            <person name="Baldrian P."/>
            <person name="Vilgalys R."/>
            <person name="Henrissat B."/>
            <person name="Grigoriev I.V."/>
            <person name="Hibbett D."/>
            <person name="Nagy L.G."/>
            <person name="Martin F.M."/>
        </authorList>
    </citation>
    <scope>NUCLEOTIDE SEQUENCE</scope>
    <source>
        <strain evidence="1">P2</strain>
    </source>
</reference>